<feature type="domain" description="B5" evidence="19">
    <location>
        <begin position="410"/>
        <end position="485"/>
    </location>
</feature>
<comment type="cofactor">
    <cofactor evidence="15">
        <name>Mg(2+)</name>
        <dbReference type="ChEBI" id="CHEBI:18420"/>
    </cofactor>
    <text evidence="15">Binds 2 magnesium ions per tetramer.</text>
</comment>
<dbReference type="Proteomes" id="UP000831947">
    <property type="component" value="Chromosome"/>
</dbReference>
<keyword evidence="12 15" id="KW-0648">Protein biosynthesis</keyword>
<keyword evidence="10 15" id="KW-0460">Magnesium</keyword>
<dbReference type="Gene3D" id="3.50.40.10">
    <property type="entry name" value="Phenylalanyl-trna Synthetase, Chain B, domain 3"/>
    <property type="match status" value="1"/>
</dbReference>
<dbReference type="PROSITE" id="PS51483">
    <property type="entry name" value="B5"/>
    <property type="match status" value="1"/>
</dbReference>
<proteinExistence type="inferred from homology"/>
<dbReference type="SUPFAM" id="SSF46955">
    <property type="entry name" value="Putative DNA-binding domain"/>
    <property type="match status" value="1"/>
</dbReference>
<keyword evidence="4 15" id="KW-0963">Cytoplasm</keyword>
<dbReference type="InterPro" id="IPR036690">
    <property type="entry name" value="Fdx_antiC-bd_sf"/>
</dbReference>
<dbReference type="Gene3D" id="3.30.70.380">
    <property type="entry name" value="Ferrodoxin-fold anticodon-binding domain"/>
    <property type="match status" value="1"/>
</dbReference>
<evidence type="ECO:0000256" key="13">
    <source>
        <dbReference type="ARBA" id="ARBA00023146"/>
    </source>
</evidence>
<organism evidence="20 21">
    <name type="scientific">Bombilactobacillus thymidiniphilus</name>
    <dbReference type="NCBI Taxonomy" id="2923363"/>
    <lineage>
        <taxon>Bacteria</taxon>
        <taxon>Bacillati</taxon>
        <taxon>Bacillota</taxon>
        <taxon>Bacilli</taxon>
        <taxon>Lactobacillales</taxon>
        <taxon>Lactobacillaceae</taxon>
        <taxon>Bombilactobacillus</taxon>
    </lineage>
</organism>
<dbReference type="SMART" id="SM00873">
    <property type="entry name" value="B3_4"/>
    <property type="match status" value="1"/>
</dbReference>
<comment type="catalytic activity">
    <reaction evidence="14 15">
        <text>tRNA(Phe) + L-phenylalanine + ATP = L-phenylalanyl-tRNA(Phe) + AMP + diphosphate + H(+)</text>
        <dbReference type="Rhea" id="RHEA:19413"/>
        <dbReference type="Rhea" id="RHEA-COMP:9668"/>
        <dbReference type="Rhea" id="RHEA-COMP:9699"/>
        <dbReference type="ChEBI" id="CHEBI:15378"/>
        <dbReference type="ChEBI" id="CHEBI:30616"/>
        <dbReference type="ChEBI" id="CHEBI:33019"/>
        <dbReference type="ChEBI" id="CHEBI:58095"/>
        <dbReference type="ChEBI" id="CHEBI:78442"/>
        <dbReference type="ChEBI" id="CHEBI:78531"/>
        <dbReference type="ChEBI" id="CHEBI:456215"/>
        <dbReference type="EC" id="6.1.1.20"/>
    </reaction>
</comment>
<evidence type="ECO:0000256" key="7">
    <source>
        <dbReference type="ARBA" id="ARBA00022723"/>
    </source>
</evidence>
<evidence type="ECO:0000313" key="20">
    <source>
        <dbReference type="EMBL" id="UQS83380.1"/>
    </source>
</evidence>
<dbReference type="EC" id="6.1.1.20" evidence="15"/>
<dbReference type="NCBIfam" id="NF045760">
    <property type="entry name" value="YtpR"/>
    <property type="match status" value="1"/>
</dbReference>
<keyword evidence="21" id="KW-1185">Reference proteome</keyword>
<keyword evidence="13 15" id="KW-0030">Aminoacyl-tRNA synthetase</keyword>
<keyword evidence="11 16" id="KW-0694">RNA-binding</keyword>
<dbReference type="GO" id="GO:0004826">
    <property type="term" value="F:phenylalanine-tRNA ligase activity"/>
    <property type="evidence" value="ECO:0007669"/>
    <property type="project" value="UniProtKB-EC"/>
</dbReference>
<evidence type="ECO:0000259" key="19">
    <source>
        <dbReference type="PROSITE" id="PS51483"/>
    </source>
</evidence>
<comment type="subunit">
    <text evidence="3 15">Tetramer of two alpha and two beta subunits.</text>
</comment>
<evidence type="ECO:0000256" key="10">
    <source>
        <dbReference type="ARBA" id="ARBA00022842"/>
    </source>
</evidence>
<evidence type="ECO:0000256" key="14">
    <source>
        <dbReference type="ARBA" id="ARBA00049255"/>
    </source>
</evidence>
<evidence type="ECO:0000256" key="4">
    <source>
        <dbReference type="ARBA" id="ARBA00022490"/>
    </source>
</evidence>
<comment type="subcellular location">
    <subcellularLocation>
        <location evidence="1 15">Cytoplasm</location>
    </subcellularLocation>
</comment>
<evidence type="ECO:0000256" key="12">
    <source>
        <dbReference type="ARBA" id="ARBA00022917"/>
    </source>
</evidence>
<dbReference type="InterPro" id="IPR009061">
    <property type="entry name" value="DNA-bd_dom_put_sf"/>
</dbReference>
<sequence>MKISMKWLAKYVDLPESPQKLAERETVTGIEVDEIIYPAEGLKNIVVGQILTLEAHPDSDHLNICQVAIGEQQPYQIVCGAPNVAEGQKVIVALPGARIVNNQKIKKSKMRGVESRGMLCSLQEIGFNENVVPDEFKDGIYVFPENETITVGESVFPYLGMDDTILNFDATPNRADVLGMRGAAWEVASMYDQKPHFTVPDVPEETEMADSKFTNEVFDNNLAPTYRNRIVTNVKVQPSPLWLQIYLWNNGIKPINNIVDITNYVLLDYGQPLHAYDFDKLGSKKLTVRNAENGETFKALNDNEYELTDQDIVIVNDEQAVSLAGVMGGQSTSIDAQTKTVVLESAVFDSIRVRKTAQRHNLRTEAAARFEKGIDVATTQEALDQAAQLVQTLADGKVLAGQVVGSQTNLEPTIVKITIEQINHALGTNIKQEEIIAIFERLGFTVQVEADILVVTVPLRRWDISIPADLIEEVVRIYGFDKLPSTLPVSTQTVGGYTTQQQFLRNGKTFLRSLGYDEAISYALTTEEKAQAFTVEQSTLTKVDWPMTRDHEYLRLNLVSGLLDDLAYNVARKQTNVALFEQGRVFVKSQSSAVRPTEVEMLAGAITGTVQEQTWETKARLVNFYDVKGDVEQLINSFNKQGRISYQATTSITQLHPGQSALIMMDDQCIGFIGTVHPVYAQQLKLPVTIVFQLNLDKIMALTDQSQIYVPASKFPSITRDVAILVPKNVTNEAIDDTIRQAAGKYLTDIKLFDIYVGTGVPAKYKSMAYSLTFQNKQETLTDAVVNQHFTKVQTALQNILGAKIR</sequence>
<keyword evidence="8 15" id="KW-0547">Nucleotide-binding</keyword>
<dbReference type="Gene3D" id="2.40.50.140">
    <property type="entry name" value="Nucleic acid-binding proteins"/>
    <property type="match status" value="1"/>
</dbReference>
<evidence type="ECO:0000256" key="8">
    <source>
        <dbReference type="ARBA" id="ARBA00022741"/>
    </source>
</evidence>
<dbReference type="Gene3D" id="3.30.56.10">
    <property type="match status" value="2"/>
</dbReference>
<dbReference type="EMBL" id="CP093365">
    <property type="protein sequence ID" value="UQS83380.1"/>
    <property type="molecule type" value="Genomic_DNA"/>
</dbReference>
<accession>A0ABY4PCN6</accession>
<evidence type="ECO:0000256" key="5">
    <source>
        <dbReference type="ARBA" id="ARBA00022555"/>
    </source>
</evidence>
<dbReference type="NCBIfam" id="TIGR00472">
    <property type="entry name" value="pheT_bact"/>
    <property type="match status" value="1"/>
</dbReference>
<dbReference type="InterPro" id="IPR005121">
    <property type="entry name" value="Fdx_antiC-bd"/>
</dbReference>
<dbReference type="SUPFAM" id="SSF56037">
    <property type="entry name" value="PheT/TilS domain"/>
    <property type="match status" value="1"/>
</dbReference>
<keyword evidence="7 15" id="KW-0479">Metal-binding</keyword>
<dbReference type="SUPFAM" id="SSF50249">
    <property type="entry name" value="Nucleic acid-binding proteins"/>
    <property type="match status" value="1"/>
</dbReference>
<dbReference type="PANTHER" id="PTHR10947">
    <property type="entry name" value="PHENYLALANYL-TRNA SYNTHETASE BETA CHAIN AND LEUCINE-RICH REPEAT-CONTAINING PROTEIN 47"/>
    <property type="match status" value="1"/>
</dbReference>
<dbReference type="InterPro" id="IPR005146">
    <property type="entry name" value="B3/B4_tRNA-bd"/>
</dbReference>
<reference evidence="20 21" key="1">
    <citation type="journal article" date="2022" name="Int. J. Syst. Evol. Microbiol.">
        <title>Apilactobacillus apisilvae sp. nov., Nicolia spurrieriana gen. nov. sp. nov., Bombilactobacillus folatiphilus sp. nov. and Bombilactobacillus thymidiniphilus sp. nov., four new lactic acid bacterial isolates from stingless bees Tetragonula carbonaria and Austroplebeia australis.</title>
        <authorList>
            <person name="Oliphant S.A."/>
            <person name="Watson-Haigh N.S."/>
            <person name="Sumby K.M."/>
            <person name="Gardner J."/>
            <person name="Groom S."/>
            <person name="Jiranek V."/>
        </authorList>
    </citation>
    <scope>NUCLEOTIDE SEQUENCE [LARGE SCALE GENOMIC DNA]</scope>
    <source>
        <strain evidence="20 21">SG4_A1</strain>
    </source>
</reference>
<dbReference type="Gene3D" id="3.30.930.10">
    <property type="entry name" value="Bira Bifunctional Protein, Domain 2"/>
    <property type="match status" value="1"/>
</dbReference>
<evidence type="ECO:0000313" key="21">
    <source>
        <dbReference type="Proteomes" id="UP000831947"/>
    </source>
</evidence>
<dbReference type="InterPro" id="IPR045864">
    <property type="entry name" value="aa-tRNA-synth_II/BPL/LPL"/>
</dbReference>
<dbReference type="InterPro" id="IPR002547">
    <property type="entry name" value="tRNA-bd_dom"/>
</dbReference>
<dbReference type="InterPro" id="IPR033714">
    <property type="entry name" value="tRNA_bind_bactPheRS"/>
</dbReference>
<protein>
    <recommendedName>
        <fullName evidence="15">Phenylalanine--tRNA ligase beta subunit</fullName>
        <ecNumber evidence="15">6.1.1.20</ecNumber>
    </recommendedName>
    <alternativeName>
        <fullName evidence="15">Phenylalanyl-tRNA synthetase beta subunit</fullName>
        <shortName evidence="15">PheRS</shortName>
    </alternativeName>
</protein>
<dbReference type="InterPro" id="IPR005147">
    <property type="entry name" value="tRNA_synthase_B5-dom"/>
</dbReference>
<keyword evidence="5 16" id="KW-0820">tRNA-binding</keyword>
<gene>
    <name evidence="15 20" type="primary">pheT</name>
    <name evidence="20" type="ORF">MOO47_06280</name>
</gene>
<evidence type="ECO:0000256" key="1">
    <source>
        <dbReference type="ARBA" id="ARBA00004496"/>
    </source>
</evidence>
<dbReference type="PROSITE" id="PS51447">
    <property type="entry name" value="FDX_ACB"/>
    <property type="match status" value="1"/>
</dbReference>
<evidence type="ECO:0000256" key="16">
    <source>
        <dbReference type="PROSITE-ProRule" id="PRU00209"/>
    </source>
</evidence>
<evidence type="ECO:0000256" key="2">
    <source>
        <dbReference type="ARBA" id="ARBA00008653"/>
    </source>
</evidence>
<keyword evidence="6 15" id="KW-0436">Ligase</keyword>
<dbReference type="PANTHER" id="PTHR10947:SF0">
    <property type="entry name" value="PHENYLALANINE--TRNA LIGASE BETA SUBUNIT"/>
    <property type="match status" value="1"/>
</dbReference>
<dbReference type="InterPro" id="IPR020825">
    <property type="entry name" value="Phe-tRNA_synthase-like_B3/B4"/>
</dbReference>
<evidence type="ECO:0000256" key="6">
    <source>
        <dbReference type="ARBA" id="ARBA00022598"/>
    </source>
</evidence>
<feature type="domain" description="FDX-ACB" evidence="18">
    <location>
        <begin position="713"/>
        <end position="806"/>
    </location>
</feature>
<dbReference type="Pfam" id="PF03483">
    <property type="entry name" value="B3_4"/>
    <property type="match status" value="1"/>
</dbReference>
<dbReference type="RefSeq" id="WP_249512606.1">
    <property type="nucleotide sequence ID" value="NZ_CP093365.1"/>
</dbReference>
<dbReference type="PROSITE" id="PS50886">
    <property type="entry name" value="TRBD"/>
    <property type="match status" value="1"/>
</dbReference>
<evidence type="ECO:0000256" key="9">
    <source>
        <dbReference type="ARBA" id="ARBA00022840"/>
    </source>
</evidence>
<evidence type="ECO:0000256" key="15">
    <source>
        <dbReference type="HAMAP-Rule" id="MF_00283"/>
    </source>
</evidence>
<dbReference type="InterPro" id="IPR041616">
    <property type="entry name" value="PheRS_beta_core"/>
</dbReference>
<feature type="domain" description="TRNA-binding" evidence="17">
    <location>
        <begin position="39"/>
        <end position="156"/>
    </location>
</feature>
<evidence type="ECO:0000256" key="3">
    <source>
        <dbReference type="ARBA" id="ARBA00011209"/>
    </source>
</evidence>
<dbReference type="SUPFAM" id="SSF54991">
    <property type="entry name" value="Anticodon-binding domain of PheRS"/>
    <property type="match status" value="1"/>
</dbReference>
<name>A0ABY4PCN6_9LACO</name>
<feature type="binding site" evidence="15">
    <location>
        <position position="463"/>
    </location>
    <ligand>
        <name>Mg(2+)</name>
        <dbReference type="ChEBI" id="CHEBI:18420"/>
        <note>shared with alpha subunit</note>
    </ligand>
</feature>
<dbReference type="CDD" id="cd00769">
    <property type="entry name" value="PheRS_beta_core"/>
    <property type="match status" value="1"/>
</dbReference>
<dbReference type="InterPro" id="IPR004532">
    <property type="entry name" value="Phe-tRNA-ligase_IIc_bsu_bact"/>
</dbReference>
<dbReference type="Pfam" id="PF01588">
    <property type="entry name" value="tRNA_bind"/>
    <property type="match status" value="1"/>
</dbReference>
<feature type="binding site" evidence="15">
    <location>
        <position position="472"/>
    </location>
    <ligand>
        <name>Mg(2+)</name>
        <dbReference type="ChEBI" id="CHEBI:18420"/>
        <note>shared with alpha subunit</note>
    </ligand>
</feature>
<dbReference type="HAMAP" id="MF_00283">
    <property type="entry name" value="Phe_tRNA_synth_beta1"/>
    <property type="match status" value="1"/>
</dbReference>
<keyword evidence="9 15" id="KW-0067">ATP-binding</keyword>
<feature type="binding site" evidence="15">
    <location>
        <position position="473"/>
    </location>
    <ligand>
        <name>Mg(2+)</name>
        <dbReference type="ChEBI" id="CHEBI:18420"/>
        <note>shared with alpha subunit</note>
    </ligand>
</feature>
<dbReference type="SUPFAM" id="SSF55681">
    <property type="entry name" value="Class II aaRS and biotin synthetases"/>
    <property type="match status" value="1"/>
</dbReference>
<dbReference type="SMART" id="SM00874">
    <property type="entry name" value="B5"/>
    <property type="match status" value="1"/>
</dbReference>
<dbReference type="Pfam" id="PF03484">
    <property type="entry name" value="B5"/>
    <property type="match status" value="1"/>
</dbReference>
<dbReference type="InterPro" id="IPR012340">
    <property type="entry name" value="NA-bd_OB-fold"/>
</dbReference>
<dbReference type="Pfam" id="PF17759">
    <property type="entry name" value="tRNA_synthFbeta"/>
    <property type="match status" value="1"/>
</dbReference>
<dbReference type="CDD" id="cd02796">
    <property type="entry name" value="tRNA_bind_bactPheRS"/>
    <property type="match status" value="1"/>
</dbReference>
<comment type="similarity">
    <text evidence="2 15">Belongs to the phenylalanyl-tRNA synthetase beta subunit family. Type 1 subfamily.</text>
</comment>
<evidence type="ECO:0000259" key="17">
    <source>
        <dbReference type="PROSITE" id="PS50886"/>
    </source>
</evidence>
<feature type="binding site" evidence="15">
    <location>
        <position position="469"/>
    </location>
    <ligand>
        <name>Mg(2+)</name>
        <dbReference type="ChEBI" id="CHEBI:18420"/>
        <note>shared with alpha subunit</note>
    </ligand>
</feature>
<dbReference type="SMART" id="SM00896">
    <property type="entry name" value="FDX-ACB"/>
    <property type="match status" value="1"/>
</dbReference>
<dbReference type="InterPro" id="IPR045060">
    <property type="entry name" value="Phe-tRNA-ligase_IIc_bsu"/>
</dbReference>
<dbReference type="Pfam" id="PF03147">
    <property type="entry name" value="FDX-ACB"/>
    <property type="match status" value="1"/>
</dbReference>
<evidence type="ECO:0000256" key="11">
    <source>
        <dbReference type="ARBA" id="ARBA00022884"/>
    </source>
</evidence>
<evidence type="ECO:0000259" key="18">
    <source>
        <dbReference type="PROSITE" id="PS51447"/>
    </source>
</evidence>